<dbReference type="InterPro" id="IPR003959">
    <property type="entry name" value="ATPase_AAA_core"/>
</dbReference>
<dbReference type="Proteomes" id="UP001468798">
    <property type="component" value="Unassembled WGS sequence"/>
</dbReference>
<dbReference type="SMART" id="SM00382">
    <property type="entry name" value="AAA"/>
    <property type="match status" value="1"/>
</dbReference>
<evidence type="ECO:0000259" key="1">
    <source>
        <dbReference type="SMART" id="SM00382"/>
    </source>
</evidence>
<dbReference type="PANTHER" id="PTHR32182:SF23">
    <property type="entry name" value="ATP BINDING PROTEIN"/>
    <property type="match status" value="1"/>
</dbReference>
<evidence type="ECO:0000313" key="3">
    <source>
        <dbReference type="Proteomes" id="UP001468798"/>
    </source>
</evidence>
<proteinExistence type="predicted"/>
<evidence type="ECO:0000313" key="2">
    <source>
        <dbReference type="EMBL" id="MEM0574882.1"/>
    </source>
</evidence>
<dbReference type="Gene3D" id="3.40.50.300">
    <property type="entry name" value="P-loop containing nucleotide triphosphate hydrolases"/>
    <property type="match status" value="1"/>
</dbReference>
<dbReference type="SUPFAM" id="SSF52540">
    <property type="entry name" value="P-loop containing nucleoside triphosphate hydrolases"/>
    <property type="match status" value="1"/>
</dbReference>
<gene>
    <name evidence="2" type="ORF">WFZ86_00055</name>
</gene>
<dbReference type="RefSeq" id="WP_342690046.1">
    <property type="nucleotide sequence ID" value="NZ_JBCGDP010000001.1"/>
</dbReference>
<dbReference type="InterPro" id="IPR027417">
    <property type="entry name" value="P-loop_NTPase"/>
</dbReference>
<dbReference type="CDD" id="cd00267">
    <property type="entry name" value="ABC_ATPase"/>
    <property type="match status" value="1"/>
</dbReference>
<dbReference type="Pfam" id="PF13304">
    <property type="entry name" value="AAA_21"/>
    <property type="match status" value="1"/>
</dbReference>
<reference evidence="2 3" key="1">
    <citation type="submission" date="2024-03" db="EMBL/GenBank/DDBJ databases">
        <title>Two novel species of the genus Flavobacterium exhibiting potentially degradation of complex polysaccharides.</title>
        <authorList>
            <person name="Lian X."/>
        </authorList>
    </citation>
    <scope>NUCLEOTIDE SEQUENCE [LARGE SCALE GENOMIC DNA]</scope>
    <source>
        <strain evidence="2 3">N6</strain>
    </source>
</reference>
<sequence length="599" mass="70009">MGGRNTYYIESYGDSSVELICKPNPNFIEHIFGEDIALVSAIVGENGTGKTSLITKLFNQLIPVRTGEEKCVFFIIEETEKIKYYSFFNLESDFKVISKNFDSEAEKEPFYGFPIYFSNYLSDNRIHKNQANSLDLSLMSQILNDLNPELSSKANFSFYKNAQLKRWMKMLSDKKITTILDEFLLPVFDTIKIEVQRIDTKYDYRKSIRNLDYPSAESLKNEVIKVKDIFTSVNGFLEDFNSTNTFTEKNTKDEIVSFLMKQFMAFITKTIFNQEETNTIYPKIKNIEVFDNLTNLANPKDLLKLLIDNFYFVDINSRDSKITFPFQSFYNFILKIETFFDNGEIKLSRSNEFNLNFISASEILFLHDNIISKLNDFKIDNYQFLKFHPDKIISSGEEMIFNLISLLYDNKEINTNVNLPAILFLDEADLGLHPKWKKMFINTLIKMLPKIFIGMRIQIIFTTHDPLTLSDIPNNNIVYLKKENNKTIILDNENKPKKSFGANITDLLADSFFIDNGLMGDFAMARINDTIDWINDKNRDLAKKEYYGKLIDIIDEPLVRYKIREMYFEKFPEEEMDRENQLKKLKEMADKLGCAIKEK</sequence>
<dbReference type="EMBL" id="JBCGDP010000001">
    <property type="protein sequence ID" value="MEM0574882.1"/>
    <property type="molecule type" value="Genomic_DNA"/>
</dbReference>
<dbReference type="InterPro" id="IPR003593">
    <property type="entry name" value="AAA+_ATPase"/>
</dbReference>
<dbReference type="PANTHER" id="PTHR32182">
    <property type="entry name" value="DNA REPLICATION AND REPAIR PROTEIN RECF"/>
    <property type="match status" value="1"/>
</dbReference>
<comment type="caution">
    <text evidence="2">The sequence shown here is derived from an EMBL/GenBank/DDBJ whole genome shotgun (WGS) entry which is preliminary data.</text>
</comment>
<name>A0ABU9NKI0_9FLAO</name>
<organism evidence="2 3">
    <name type="scientific">Flavobacterium polysaccharolyticum</name>
    <dbReference type="NCBI Taxonomy" id="3133148"/>
    <lineage>
        <taxon>Bacteria</taxon>
        <taxon>Pseudomonadati</taxon>
        <taxon>Bacteroidota</taxon>
        <taxon>Flavobacteriia</taxon>
        <taxon>Flavobacteriales</taxon>
        <taxon>Flavobacteriaceae</taxon>
        <taxon>Flavobacterium</taxon>
    </lineage>
</organism>
<accession>A0ABU9NKI0</accession>
<protein>
    <submittedName>
        <fullName evidence="2">AAA family ATPase</fullName>
    </submittedName>
</protein>
<feature type="domain" description="AAA+ ATPase" evidence="1">
    <location>
        <begin position="36"/>
        <end position="483"/>
    </location>
</feature>
<keyword evidence="3" id="KW-1185">Reference proteome</keyword>